<dbReference type="PANTHER" id="PTHR46013">
    <property type="entry name" value="VASCULAR CELL ADHESION MOLECULE 1"/>
    <property type="match status" value="1"/>
</dbReference>
<feature type="non-terminal residue" evidence="3">
    <location>
        <position position="1"/>
    </location>
</feature>
<comment type="caution">
    <text evidence="3">The sequence shown here is derived from an EMBL/GenBank/DDBJ whole genome shotgun (WGS) entry which is preliminary data.</text>
</comment>
<evidence type="ECO:0000313" key="3">
    <source>
        <dbReference type="EMBL" id="KAG7487298.1"/>
    </source>
</evidence>
<organism evidence="3 4">
    <name type="scientific">Megalops atlanticus</name>
    <name type="common">Tarpon</name>
    <name type="synonym">Clupea gigantea</name>
    <dbReference type="NCBI Taxonomy" id="7932"/>
    <lineage>
        <taxon>Eukaryota</taxon>
        <taxon>Metazoa</taxon>
        <taxon>Chordata</taxon>
        <taxon>Craniata</taxon>
        <taxon>Vertebrata</taxon>
        <taxon>Euteleostomi</taxon>
        <taxon>Actinopterygii</taxon>
        <taxon>Neopterygii</taxon>
        <taxon>Teleostei</taxon>
        <taxon>Elopiformes</taxon>
        <taxon>Megalopidae</taxon>
        <taxon>Megalops</taxon>
    </lineage>
</organism>
<feature type="non-terminal residue" evidence="3">
    <location>
        <position position="495"/>
    </location>
</feature>
<evidence type="ECO:0000313" key="4">
    <source>
        <dbReference type="Proteomes" id="UP001046870"/>
    </source>
</evidence>
<dbReference type="InterPro" id="IPR013783">
    <property type="entry name" value="Ig-like_fold"/>
</dbReference>
<evidence type="ECO:0000256" key="1">
    <source>
        <dbReference type="ARBA" id="ARBA00023319"/>
    </source>
</evidence>
<dbReference type="SUPFAM" id="SSF48726">
    <property type="entry name" value="Immunoglobulin"/>
    <property type="match status" value="2"/>
</dbReference>
<gene>
    <name evidence="3" type="ORF">MATL_G00021740</name>
</gene>
<dbReference type="Gene3D" id="2.60.40.10">
    <property type="entry name" value="Immunoglobulins"/>
    <property type="match status" value="2"/>
</dbReference>
<evidence type="ECO:0000259" key="2">
    <source>
        <dbReference type="PROSITE" id="PS50835"/>
    </source>
</evidence>
<dbReference type="Pfam" id="PF00047">
    <property type="entry name" value="ig"/>
    <property type="match status" value="1"/>
</dbReference>
<protein>
    <recommendedName>
        <fullName evidence="2">Ig-like domain-containing protein</fullName>
    </recommendedName>
</protein>
<keyword evidence="1" id="KW-0393">Immunoglobulin domain</keyword>
<dbReference type="OrthoDB" id="3256376at2759"/>
<dbReference type="InterPro" id="IPR003599">
    <property type="entry name" value="Ig_sub"/>
</dbReference>
<proteinExistence type="predicted"/>
<dbReference type="PROSITE" id="PS50835">
    <property type="entry name" value="IG_LIKE"/>
    <property type="match status" value="1"/>
</dbReference>
<reference evidence="3" key="1">
    <citation type="submission" date="2021-01" db="EMBL/GenBank/DDBJ databases">
        <authorList>
            <person name="Zahm M."/>
            <person name="Roques C."/>
            <person name="Cabau C."/>
            <person name="Klopp C."/>
            <person name="Donnadieu C."/>
            <person name="Jouanno E."/>
            <person name="Lampietro C."/>
            <person name="Louis A."/>
            <person name="Herpin A."/>
            <person name="Echchiki A."/>
            <person name="Berthelot C."/>
            <person name="Parey E."/>
            <person name="Roest-Crollius H."/>
            <person name="Braasch I."/>
            <person name="Postlethwait J."/>
            <person name="Bobe J."/>
            <person name="Montfort J."/>
            <person name="Bouchez O."/>
            <person name="Begum T."/>
            <person name="Mejri S."/>
            <person name="Adams A."/>
            <person name="Chen W.-J."/>
            <person name="Guiguen Y."/>
        </authorList>
    </citation>
    <scope>NUCLEOTIDE SEQUENCE</scope>
    <source>
        <strain evidence="3">YG-15Mar2019-1</strain>
        <tissue evidence="3">Brain</tissue>
    </source>
</reference>
<dbReference type="EMBL" id="JAFDVH010000002">
    <property type="protein sequence ID" value="KAG7487298.1"/>
    <property type="molecule type" value="Genomic_DNA"/>
</dbReference>
<name>A0A9D3TC67_MEGAT</name>
<keyword evidence="4" id="KW-1185">Reference proteome</keyword>
<dbReference type="SMART" id="SM00409">
    <property type="entry name" value="IG"/>
    <property type="match status" value="2"/>
</dbReference>
<dbReference type="AlphaFoldDB" id="A0A9D3TC67"/>
<dbReference type="InterPro" id="IPR007110">
    <property type="entry name" value="Ig-like_dom"/>
</dbReference>
<accession>A0A9D3TC67</accession>
<dbReference type="Proteomes" id="UP001046870">
    <property type="component" value="Chromosome 2"/>
</dbReference>
<sequence length="495" mass="54875">GDGAPTRCFTDRKNGSGWSRERIPCRLFEWGLQNPPSSRVEIQLRETVRITAESHPALPACSWSLSTGAPDPTQEREGSYSVSITQASERDAGNYSLCCGSLSTRSCVAFTVHVKLRQPSTPQLKILPGGDGESSKYQCSSDGFPKPEIKWITSPPRVKTGRTQPDTAVSVVSSYRLYKTPQVLCCAKNKLGEECSKLFSYDLQTPSSPEEIPVITVTLGQSLLLRCTASPAGKGLQWLSDRGGLQTSRFFDDTGDSLILHLFIESVGEKDSDTYTCRSDDNRNKSTRVQVVERGFLTILQLNERNTVSARERFCFRAVVSAHPEPRCHWLTPNGTVPCREGKTFWGNRTYQLCHPAPGLYQFHVENSEQHVTRNMSLCLTDTPTVHLIQETDRFTCTTNSTLPLNFTWLTCPSSANCLDASSWRSTQERHLQVSDLDAFCQKRASSSMVLADLQDSISIKCCIQNSIHSGCSQEAHLPKTDSVCVCVCVCVYPC</sequence>
<dbReference type="PANTHER" id="PTHR46013:SF7">
    <property type="entry name" value="IG-LIKE DOMAIN-CONTAINING PROTEIN"/>
    <property type="match status" value="1"/>
</dbReference>
<feature type="domain" description="Ig-like" evidence="2">
    <location>
        <begin position="209"/>
        <end position="293"/>
    </location>
</feature>
<dbReference type="InterPro" id="IPR013151">
    <property type="entry name" value="Immunoglobulin_dom"/>
</dbReference>
<dbReference type="InterPro" id="IPR036179">
    <property type="entry name" value="Ig-like_dom_sf"/>
</dbReference>